<dbReference type="RefSeq" id="WP_167982447.1">
    <property type="nucleotide sequence ID" value="NZ_JAATEJ010000005.1"/>
</dbReference>
<dbReference type="SUPFAM" id="SSF52540">
    <property type="entry name" value="P-loop containing nucleoside triphosphate hydrolases"/>
    <property type="match status" value="1"/>
</dbReference>
<feature type="compositionally biased region" description="Basic and acidic residues" evidence="1">
    <location>
        <begin position="72"/>
        <end position="84"/>
    </location>
</feature>
<evidence type="ECO:0000313" key="4">
    <source>
        <dbReference type="Proteomes" id="UP000734511"/>
    </source>
</evidence>
<evidence type="ECO:0000313" key="3">
    <source>
        <dbReference type="EMBL" id="NJP43583.1"/>
    </source>
</evidence>
<name>A0ABX0ZPR6_9ACTN</name>
<dbReference type="SMART" id="SM00530">
    <property type="entry name" value="HTH_XRE"/>
    <property type="match status" value="1"/>
</dbReference>
<reference evidence="3 4" key="1">
    <citation type="submission" date="2020-03" db="EMBL/GenBank/DDBJ databases">
        <title>WGS of actinomycetes isolated from Thailand.</title>
        <authorList>
            <person name="Thawai C."/>
        </authorList>
    </citation>
    <scope>NUCLEOTIDE SEQUENCE [LARGE SCALE GENOMIC DNA]</scope>
    <source>
        <strain evidence="3 4">PRB2-1</strain>
    </source>
</reference>
<feature type="domain" description="HTH cro/C1-type" evidence="2">
    <location>
        <begin position="21"/>
        <end position="74"/>
    </location>
</feature>
<dbReference type="PANTHER" id="PTHR47691:SF3">
    <property type="entry name" value="HTH-TYPE TRANSCRIPTIONAL REGULATOR RV0890C-RELATED"/>
    <property type="match status" value="1"/>
</dbReference>
<dbReference type="Pfam" id="PF01381">
    <property type="entry name" value="HTH_3"/>
    <property type="match status" value="1"/>
</dbReference>
<dbReference type="CDD" id="cd00093">
    <property type="entry name" value="HTH_XRE"/>
    <property type="match status" value="1"/>
</dbReference>
<dbReference type="SUPFAM" id="SSF47413">
    <property type="entry name" value="lambda repressor-like DNA-binding domains"/>
    <property type="match status" value="1"/>
</dbReference>
<feature type="region of interest" description="Disordered" evidence="1">
    <location>
        <begin position="70"/>
        <end position="99"/>
    </location>
</feature>
<dbReference type="Proteomes" id="UP000734511">
    <property type="component" value="Unassembled WGS sequence"/>
</dbReference>
<keyword evidence="4" id="KW-1185">Reference proteome</keyword>
<dbReference type="PANTHER" id="PTHR47691">
    <property type="entry name" value="REGULATOR-RELATED"/>
    <property type="match status" value="1"/>
</dbReference>
<dbReference type="InterPro" id="IPR010982">
    <property type="entry name" value="Lambda_DNA-bd_dom_sf"/>
</dbReference>
<dbReference type="PROSITE" id="PS50943">
    <property type="entry name" value="HTH_CROC1"/>
    <property type="match status" value="1"/>
</dbReference>
<dbReference type="InterPro" id="IPR027417">
    <property type="entry name" value="P-loop_NTPase"/>
</dbReference>
<evidence type="ECO:0000259" key="2">
    <source>
        <dbReference type="PROSITE" id="PS50943"/>
    </source>
</evidence>
<protein>
    <submittedName>
        <fullName evidence="3">XRE family transcriptional regulator</fullName>
    </submittedName>
</protein>
<gene>
    <name evidence="3" type="ORF">HCN08_09245</name>
</gene>
<proteinExistence type="predicted"/>
<dbReference type="EMBL" id="JAATEJ010000005">
    <property type="protein sequence ID" value="NJP43583.1"/>
    <property type="molecule type" value="Genomic_DNA"/>
</dbReference>
<accession>A0ABX0ZPR6</accession>
<evidence type="ECO:0000256" key="1">
    <source>
        <dbReference type="SAM" id="MobiDB-lite"/>
    </source>
</evidence>
<dbReference type="Gene3D" id="1.10.260.40">
    <property type="entry name" value="lambda repressor-like DNA-binding domains"/>
    <property type="match status" value="1"/>
</dbReference>
<sequence>MNAGRSTLRTEVPHPLTARRLVELRTSRGWTQEQLAEHSGLSVRTIRNLELGRVLNPRRSSLDLLAQALDVDDAREPPPDDRPGEGVPWHGPRPPAGSVVGDLAERERLAHAVRIDRLTTFLGPGGVGKTRLALDTGARLSRHFPDGVVVVELGDLPPERVPHGDRTAVVLRRVLRHLDTHTAAAPDDGHHRDPRFLVVLDNAEHIPETTVGASRYLLAAHPGMHIVITARRRLTERLGINQEIRPLPVDGAGPGAPAPAVELLLRHIGPHAGADHDPASVTELCRRLGGLPRYLEFAAERLRTIPVRVLLADGPSVDLLRSNDHALLRHQRSVAEGIRWTLDLLTEDHRSVLAWMAASMARRWFTLDDVAAHAGPGFPAAVNPLLPFPDLLDTSLVVCDPQHRYRYRLAPYVADVLREPADAR</sequence>
<dbReference type="InterPro" id="IPR001387">
    <property type="entry name" value="Cro/C1-type_HTH"/>
</dbReference>
<dbReference type="Gene3D" id="3.40.50.300">
    <property type="entry name" value="P-loop containing nucleotide triphosphate hydrolases"/>
    <property type="match status" value="1"/>
</dbReference>
<comment type="caution">
    <text evidence="3">The sequence shown here is derived from an EMBL/GenBank/DDBJ whole genome shotgun (WGS) entry which is preliminary data.</text>
</comment>
<organism evidence="3 4">
    <name type="scientific">Actinacidiphila epipremni</name>
    <dbReference type="NCBI Taxonomy" id="2053013"/>
    <lineage>
        <taxon>Bacteria</taxon>
        <taxon>Bacillati</taxon>
        <taxon>Actinomycetota</taxon>
        <taxon>Actinomycetes</taxon>
        <taxon>Kitasatosporales</taxon>
        <taxon>Streptomycetaceae</taxon>
        <taxon>Actinacidiphila</taxon>
    </lineage>
</organism>